<reference evidence="2" key="1">
    <citation type="journal article" date="2016" name="Genome Announc.">
        <title>Draft Genome Sequences of Five Rapidly Growing Mycobacterium Species, M. thermoresistibile, M. fortuitum subsp. acetamidolyticum, M. canariasense, M. brisbanense, and M. novocastrense.</title>
        <authorList>
            <person name="Katahira K."/>
            <person name="Ogura Y."/>
            <person name="Gotoh Y."/>
            <person name="Hayashi T."/>
        </authorList>
    </citation>
    <scope>NUCLEOTIDE SEQUENCE [LARGE SCALE GENOMIC DNA]</scope>
    <source>
        <strain evidence="2">JCM15654</strain>
    </source>
</reference>
<protein>
    <recommendedName>
        <fullName evidence="3">Forkhead-associated protein</fullName>
    </recommendedName>
</protein>
<dbReference type="AlphaFoldDB" id="A0A100W3T2"/>
<dbReference type="STRING" id="146020.RMCB_5077"/>
<comment type="caution">
    <text evidence="1">The sequence shown here is derived from an EMBL/GenBank/DDBJ whole genome shotgun (WGS) entry which is preliminary data.</text>
</comment>
<accession>A0A100W3T2</accession>
<keyword evidence="2" id="KW-1185">Reference proteome</keyword>
<name>A0A100W3T2_9MYCO</name>
<dbReference type="Proteomes" id="UP000069620">
    <property type="component" value="Unassembled WGS sequence"/>
</dbReference>
<organism evidence="1 2">
    <name type="scientific">Mycolicibacterium brisbanense</name>
    <dbReference type="NCBI Taxonomy" id="146020"/>
    <lineage>
        <taxon>Bacteria</taxon>
        <taxon>Bacillati</taxon>
        <taxon>Actinomycetota</taxon>
        <taxon>Actinomycetes</taxon>
        <taxon>Mycobacteriales</taxon>
        <taxon>Mycobacteriaceae</taxon>
        <taxon>Mycolicibacterium</taxon>
    </lineage>
</organism>
<reference evidence="2" key="2">
    <citation type="submission" date="2016-02" db="EMBL/GenBank/DDBJ databases">
        <title>Draft genome sequence of five rapidly growing Mycobacterium species.</title>
        <authorList>
            <person name="Katahira K."/>
            <person name="Gotou Y."/>
            <person name="Iida K."/>
            <person name="Ogura Y."/>
            <person name="Hayashi T."/>
        </authorList>
    </citation>
    <scope>NUCLEOTIDE SEQUENCE [LARGE SCALE GENOMIC DNA]</scope>
    <source>
        <strain evidence="2">JCM15654</strain>
    </source>
</reference>
<proteinExistence type="predicted"/>
<gene>
    <name evidence="1" type="ORF">RMCB_5077</name>
</gene>
<evidence type="ECO:0000313" key="1">
    <source>
        <dbReference type="EMBL" id="GAS90981.1"/>
    </source>
</evidence>
<evidence type="ECO:0000313" key="2">
    <source>
        <dbReference type="Proteomes" id="UP000069620"/>
    </source>
</evidence>
<dbReference type="EMBL" id="BCSX01000044">
    <property type="protein sequence ID" value="GAS90981.1"/>
    <property type="molecule type" value="Genomic_DNA"/>
</dbReference>
<evidence type="ECO:0008006" key="3">
    <source>
        <dbReference type="Google" id="ProtNLM"/>
    </source>
</evidence>
<sequence>MGESAPNDGEAPVIVGLSDAAMHMYSAAIDALPPVSDPEFPERASVVLSGLRKLQNSLSEAAARSRVTPSVIVALSGVRTRYDELMTAAAEGPGATLGQRLYVARGRAKLSTREAANGIGLRKDLIEAVEAEEPATEAETAQIKDLIAALGG</sequence>